<dbReference type="Proteomes" id="UP000288079">
    <property type="component" value="Unassembled WGS sequence"/>
</dbReference>
<dbReference type="PANTHER" id="PTHR30469">
    <property type="entry name" value="MULTIDRUG RESISTANCE PROTEIN MDTA"/>
    <property type="match status" value="1"/>
</dbReference>
<gene>
    <name evidence="3" type="ORF">KGMB02408_06520</name>
</gene>
<name>A0A401LQJ1_9BACE</name>
<accession>A0A401LQJ1</accession>
<dbReference type="GO" id="GO:1990281">
    <property type="term" value="C:efflux pump complex"/>
    <property type="evidence" value="ECO:0007669"/>
    <property type="project" value="TreeGrafter"/>
</dbReference>
<comment type="similarity">
    <text evidence="1">Belongs to the membrane fusion protein (MFP) (TC 8.A.1) family.</text>
</comment>
<dbReference type="PROSITE" id="PS51257">
    <property type="entry name" value="PROKAR_LIPOPROTEIN"/>
    <property type="match status" value="1"/>
</dbReference>
<reference evidence="3 4" key="1">
    <citation type="submission" date="2018-10" db="EMBL/GenBank/DDBJ databases">
        <title>Draft Genome Sequence of Bacteroides sp. KCTC 15687.</title>
        <authorList>
            <person name="Yu S.Y."/>
            <person name="Kim J.S."/>
            <person name="Oh B.S."/>
            <person name="Park S.H."/>
            <person name="Kang S.W."/>
            <person name="Park J.E."/>
            <person name="Choi S.H."/>
            <person name="Han K.I."/>
            <person name="Lee K.C."/>
            <person name="Eom M.K."/>
            <person name="Suh M.K."/>
            <person name="Lee D.H."/>
            <person name="Yoon H."/>
            <person name="Kim B."/>
            <person name="Yang S.J."/>
            <person name="Lee J.S."/>
            <person name="Lee J.H."/>
        </authorList>
    </citation>
    <scope>NUCLEOTIDE SEQUENCE [LARGE SCALE GENOMIC DNA]</scope>
    <source>
        <strain evidence="3 4">KCTC 15687</strain>
    </source>
</reference>
<dbReference type="AlphaFoldDB" id="A0A401LQJ1"/>
<comment type="caution">
    <text evidence="3">The sequence shown here is derived from an EMBL/GenBank/DDBJ whole genome shotgun (WGS) entry which is preliminary data.</text>
</comment>
<proteinExistence type="inferred from homology"/>
<evidence type="ECO:0000256" key="1">
    <source>
        <dbReference type="ARBA" id="ARBA00009477"/>
    </source>
</evidence>
<feature type="domain" description="CusB-like beta-barrel" evidence="2">
    <location>
        <begin position="216"/>
        <end position="286"/>
    </location>
</feature>
<dbReference type="SUPFAM" id="SSF111369">
    <property type="entry name" value="HlyD-like secretion proteins"/>
    <property type="match status" value="1"/>
</dbReference>
<dbReference type="PANTHER" id="PTHR30469:SF15">
    <property type="entry name" value="HLYD FAMILY OF SECRETION PROTEINS"/>
    <property type="match status" value="1"/>
</dbReference>
<dbReference type="InterPro" id="IPR058792">
    <property type="entry name" value="Beta-barrel_RND_2"/>
</dbReference>
<dbReference type="NCBIfam" id="TIGR01730">
    <property type="entry name" value="RND_mfp"/>
    <property type="match status" value="1"/>
</dbReference>
<dbReference type="Pfam" id="PF25954">
    <property type="entry name" value="Beta-barrel_RND_2"/>
    <property type="match status" value="1"/>
</dbReference>
<dbReference type="EMBL" id="BHWB01000002">
    <property type="protein sequence ID" value="GCB33707.1"/>
    <property type="molecule type" value="Genomic_DNA"/>
</dbReference>
<evidence type="ECO:0000259" key="2">
    <source>
        <dbReference type="Pfam" id="PF25954"/>
    </source>
</evidence>
<dbReference type="GO" id="GO:0015562">
    <property type="term" value="F:efflux transmembrane transporter activity"/>
    <property type="evidence" value="ECO:0007669"/>
    <property type="project" value="TreeGrafter"/>
</dbReference>
<evidence type="ECO:0000313" key="4">
    <source>
        <dbReference type="Proteomes" id="UP000288079"/>
    </source>
</evidence>
<protein>
    <submittedName>
        <fullName evidence="3">Cation efflux system protein</fullName>
    </submittedName>
</protein>
<organism evidence="3 4">
    <name type="scientific">Bacteroides faecalis</name>
    <dbReference type="NCBI Taxonomy" id="2447885"/>
    <lineage>
        <taxon>Bacteria</taxon>
        <taxon>Pseudomonadati</taxon>
        <taxon>Bacteroidota</taxon>
        <taxon>Bacteroidia</taxon>
        <taxon>Bacteroidales</taxon>
        <taxon>Bacteroidaceae</taxon>
        <taxon>Bacteroides</taxon>
    </lineage>
</organism>
<dbReference type="Gene3D" id="2.40.50.100">
    <property type="match status" value="1"/>
</dbReference>
<sequence>MMEKHKCKWVLLCLALSIITACSDKKESSENKDNKKEEGISTILSDAQSEVTVQILQKQGFNHELVSNGKVSSRDKAELRFESNEVIAHIYVKNGDRVRKGQKLAELDKFRLENKLSQAENSLMKAELELKDVLIGQGYNVDELDKVPADVMKLAKVKSGYDQTKSQYALAKRENEHATLVAPFDGMIANLFAKPFNLANTSEAFCTLIDTKGMEVEFTVLESELSLIQKGDKVVITPYAGGSAFEGRVSEINPLVDANGMVKVKASVNSQGKLFSGMNVRVSVHRSLGEQLVIPKTAVVLRSGRQVVFTLESGQAKWNYVNTGLENATECIVSDRSQNGVTDGLLAGDTVIVTGNLNLAHEAPVTVIW</sequence>
<keyword evidence="4" id="KW-1185">Reference proteome</keyword>
<dbReference type="Gene3D" id="2.40.420.20">
    <property type="match status" value="1"/>
</dbReference>
<dbReference type="Gene3D" id="2.40.30.170">
    <property type="match status" value="1"/>
</dbReference>
<dbReference type="InterPro" id="IPR006143">
    <property type="entry name" value="RND_pump_MFP"/>
</dbReference>
<evidence type="ECO:0000313" key="3">
    <source>
        <dbReference type="EMBL" id="GCB33707.1"/>
    </source>
</evidence>